<gene>
    <name evidence="8" type="ORF">Cvel_7116</name>
</gene>
<evidence type="ECO:0000256" key="5">
    <source>
        <dbReference type="ARBA" id="ARBA00023002"/>
    </source>
</evidence>
<dbReference type="Gene3D" id="3.50.50.60">
    <property type="entry name" value="FAD/NAD(P)-binding domain"/>
    <property type="match status" value="1"/>
</dbReference>
<evidence type="ECO:0000256" key="2">
    <source>
        <dbReference type="ARBA" id="ARBA00010989"/>
    </source>
</evidence>
<reference evidence="8" key="1">
    <citation type="submission" date="2014-11" db="EMBL/GenBank/DDBJ databases">
        <authorList>
            <person name="Otto D Thomas"/>
            <person name="Naeem Raeece"/>
        </authorList>
    </citation>
    <scope>NUCLEOTIDE SEQUENCE</scope>
</reference>
<evidence type="ECO:0000256" key="6">
    <source>
        <dbReference type="SAM" id="MobiDB-lite"/>
    </source>
</evidence>
<keyword evidence="4" id="KW-0274">FAD</keyword>
<dbReference type="GO" id="GO:0050660">
    <property type="term" value="F:flavin adenine dinucleotide binding"/>
    <property type="evidence" value="ECO:0007669"/>
    <property type="project" value="InterPro"/>
</dbReference>
<accession>A0A0G4HJR9</accession>
<dbReference type="AlphaFoldDB" id="A0A0G4HJR9"/>
<dbReference type="PANTHER" id="PTHR10961">
    <property type="entry name" value="PEROXISOMAL SARCOSINE OXIDASE"/>
    <property type="match status" value="1"/>
</dbReference>
<proteinExistence type="inferred from homology"/>
<keyword evidence="5" id="KW-0560">Oxidoreductase</keyword>
<evidence type="ECO:0000256" key="1">
    <source>
        <dbReference type="ARBA" id="ARBA00001974"/>
    </source>
</evidence>
<dbReference type="VEuPathDB" id="CryptoDB:Cvel_7116"/>
<evidence type="ECO:0000313" key="8">
    <source>
        <dbReference type="EMBL" id="CEM44310.1"/>
    </source>
</evidence>
<dbReference type="PANTHER" id="PTHR10961:SF10">
    <property type="entry name" value="FAD DEPENDENT OXIDOREDUCTASE DOMAIN-CONTAINING PROTEIN"/>
    <property type="match status" value="1"/>
</dbReference>
<dbReference type="InterPro" id="IPR036188">
    <property type="entry name" value="FAD/NAD-bd_sf"/>
</dbReference>
<protein>
    <recommendedName>
        <fullName evidence="7">FAD dependent oxidoreductase domain-containing protein</fullName>
    </recommendedName>
</protein>
<dbReference type="SUPFAM" id="SSF51905">
    <property type="entry name" value="FAD/NAD(P)-binding domain"/>
    <property type="match status" value="1"/>
</dbReference>
<dbReference type="InterPro" id="IPR045170">
    <property type="entry name" value="MTOX"/>
</dbReference>
<dbReference type="EMBL" id="CDMZ01002896">
    <property type="protein sequence ID" value="CEM44310.1"/>
    <property type="molecule type" value="Genomic_DNA"/>
</dbReference>
<evidence type="ECO:0000256" key="3">
    <source>
        <dbReference type="ARBA" id="ARBA00022630"/>
    </source>
</evidence>
<name>A0A0G4HJR9_9ALVE</name>
<comment type="cofactor">
    <cofactor evidence="1">
        <name>FAD</name>
        <dbReference type="ChEBI" id="CHEBI:57692"/>
    </cofactor>
</comment>
<organism evidence="8">
    <name type="scientific">Chromera velia CCMP2878</name>
    <dbReference type="NCBI Taxonomy" id="1169474"/>
    <lineage>
        <taxon>Eukaryota</taxon>
        <taxon>Sar</taxon>
        <taxon>Alveolata</taxon>
        <taxon>Colpodellida</taxon>
        <taxon>Chromeraceae</taxon>
        <taxon>Chromera</taxon>
    </lineage>
</organism>
<dbReference type="InterPro" id="IPR006076">
    <property type="entry name" value="FAD-dep_OxRdtase"/>
</dbReference>
<dbReference type="Pfam" id="PF01266">
    <property type="entry name" value="DAO"/>
    <property type="match status" value="1"/>
</dbReference>
<evidence type="ECO:0000256" key="4">
    <source>
        <dbReference type="ARBA" id="ARBA00022827"/>
    </source>
</evidence>
<evidence type="ECO:0000259" key="7">
    <source>
        <dbReference type="Pfam" id="PF01266"/>
    </source>
</evidence>
<dbReference type="GO" id="GO:0008115">
    <property type="term" value="F:sarcosine oxidase activity"/>
    <property type="evidence" value="ECO:0007669"/>
    <property type="project" value="TreeGrafter"/>
</dbReference>
<keyword evidence="3" id="KW-0285">Flavoprotein</keyword>
<feature type="region of interest" description="Disordered" evidence="6">
    <location>
        <begin position="187"/>
        <end position="210"/>
    </location>
</feature>
<comment type="similarity">
    <text evidence="2">Belongs to the MSOX/MTOX family.</text>
</comment>
<dbReference type="Gene3D" id="3.30.9.10">
    <property type="entry name" value="D-Amino Acid Oxidase, subunit A, domain 2"/>
    <property type="match status" value="1"/>
</dbReference>
<sequence>MPFYDALVVGGGMIGSAALRHLTLTKPHLRLGAVAPSEPQDWAHHEGVFSSHYDEGRITRMLDPDDVWSRLAEESIGRYGSIEDFSGVSFFNESGFVAVGRDEEGSWLRQVKDSSERRNVSRKILSGEEARSRFYPIHFPDEATVLYQKERAGHISPRKFVRASLKASEKRGADLIDEDAEAVSASASWDEEAGKGWENPSVDGEGVGASESDGRLWDVLLKNGTVVRARRVLVSTGAFTNPRLLNGLRGGSLDV</sequence>
<feature type="domain" description="FAD dependent oxidoreductase" evidence="7">
    <location>
        <begin position="5"/>
        <end position="250"/>
    </location>
</feature>